<accession>A0A240ACW6</accession>
<protein>
    <submittedName>
        <fullName evidence="3">Nucleoside-diphosphate-sugar epimerase</fullName>
        <ecNumber evidence="3">4.2.1.46</ecNumber>
    </submittedName>
</protein>
<dbReference type="Gene3D" id="3.40.50.720">
    <property type="entry name" value="NAD(P)-binding Rossmann-like Domain"/>
    <property type="match status" value="1"/>
</dbReference>
<reference evidence="3 5" key="2">
    <citation type="submission" date="2018-06" db="EMBL/GenBank/DDBJ databases">
        <authorList>
            <consortium name="Pathogen Informatics"/>
            <person name="Doyle S."/>
        </authorList>
    </citation>
    <scope>NUCLEOTIDE SEQUENCE [LARGE SCALE GENOMIC DNA]</scope>
    <source>
        <strain evidence="3 5">NCTC13028</strain>
    </source>
</reference>
<dbReference type="InterPro" id="IPR036291">
    <property type="entry name" value="NAD(P)-bd_dom_sf"/>
</dbReference>
<dbReference type="RefSeq" id="WP_089868133.1">
    <property type="nucleotide sequence ID" value="NZ_CP173238.1"/>
</dbReference>
<dbReference type="STRING" id="1494.SAMN05216497_1388"/>
<dbReference type="GeneID" id="70577366"/>
<dbReference type="InterPro" id="IPR016040">
    <property type="entry name" value="NAD(P)-bd_dom"/>
</dbReference>
<sequence length="341" mass="38666">MNLLVTGGSGFIGRWLVERLLRDEHNVTVVDNLISGSISNIKEFLGNDKFKFINGDARDRDLLKGIFEEEKFDIVYHLASLTSPIYSMESPETIFYNETAGLFNILQRAKIQMVGEDAELDGETWVIKSNENIYPCKIVYVSTASAYKISEEQGIDEQHPTKPLSPFVASKLAAENIVTSFYYTYKLPVTIIRPFNVYGPYQGFNSEGAVVTSFIYNTLKGKDIKIYGNGNQTRDFIYVKDCVDLIAKAGYSNESNGEIINAGTGVDISIKDLAQLISKDRVPIKYVKHNSPLTEIMRSKCNYIKAKELLNWEPKYNIEQGLKETEEWMIKKKLLKDKRDG</sequence>
<reference evidence="2 4" key="1">
    <citation type="submission" date="2016-10" db="EMBL/GenBank/DDBJ databases">
        <authorList>
            <person name="Varghese N."/>
            <person name="Submissions S."/>
        </authorList>
    </citation>
    <scope>NUCLEOTIDE SEQUENCE [LARGE SCALE GENOMIC DNA]</scope>
    <source>
        <strain evidence="2 4">NLAE-zl-C224</strain>
    </source>
</reference>
<evidence type="ECO:0000313" key="5">
    <source>
        <dbReference type="Proteomes" id="UP000250223"/>
    </source>
</evidence>
<dbReference type="OrthoDB" id="142826at2"/>
<dbReference type="EMBL" id="UAWC01000025">
    <property type="protein sequence ID" value="SQB35711.1"/>
    <property type="molecule type" value="Genomic_DNA"/>
</dbReference>
<dbReference type="Gene3D" id="3.90.25.10">
    <property type="entry name" value="UDP-galactose 4-epimerase, domain 1"/>
    <property type="match status" value="1"/>
</dbReference>
<name>A0A240ACW6_CLOCO</name>
<evidence type="ECO:0000313" key="4">
    <source>
        <dbReference type="Proteomes" id="UP000198811"/>
    </source>
</evidence>
<proteinExistence type="predicted"/>
<dbReference type="Proteomes" id="UP000198811">
    <property type="component" value="Unassembled WGS sequence"/>
</dbReference>
<evidence type="ECO:0000259" key="1">
    <source>
        <dbReference type="Pfam" id="PF16363"/>
    </source>
</evidence>
<dbReference type="EMBL" id="FNGL01000038">
    <property type="protein sequence ID" value="SDL44868.1"/>
    <property type="molecule type" value="Genomic_DNA"/>
</dbReference>
<gene>
    <name evidence="3" type="primary">rffG</name>
    <name evidence="3" type="ORF">NCTC13028_02111</name>
    <name evidence="2" type="ORF">SAMN05216497_1388</name>
</gene>
<dbReference type="Proteomes" id="UP000250223">
    <property type="component" value="Unassembled WGS sequence"/>
</dbReference>
<dbReference type="SUPFAM" id="SSF51735">
    <property type="entry name" value="NAD(P)-binding Rossmann-fold domains"/>
    <property type="match status" value="1"/>
</dbReference>
<feature type="domain" description="NAD(P)-binding" evidence="1">
    <location>
        <begin position="4"/>
        <end position="325"/>
    </location>
</feature>
<keyword evidence="4" id="KW-1185">Reference proteome</keyword>
<evidence type="ECO:0000313" key="2">
    <source>
        <dbReference type="EMBL" id="SDL44868.1"/>
    </source>
</evidence>
<evidence type="ECO:0000313" key="3">
    <source>
        <dbReference type="EMBL" id="SQB35711.1"/>
    </source>
</evidence>
<dbReference type="PANTHER" id="PTHR43000">
    <property type="entry name" value="DTDP-D-GLUCOSE 4,6-DEHYDRATASE-RELATED"/>
    <property type="match status" value="1"/>
</dbReference>
<organism evidence="3 5">
    <name type="scientific">Clostridium cochlearium</name>
    <dbReference type="NCBI Taxonomy" id="1494"/>
    <lineage>
        <taxon>Bacteria</taxon>
        <taxon>Bacillati</taxon>
        <taxon>Bacillota</taxon>
        <taxon>Clostridia</taxon>
        <taxon>Eubacteriales</taxon>
        <taxon>Clostridiaceae</taxon>
        <taxon>Clostridium</taxon>
    </lineage>
</organism>
<dbReference type="GO" id="GO:0008460">
    <property type="term" value="F:dTDP-glucose 4,6-dehydratase activity"/>
    <property type="evidence" value="ECO:0007669"/>
    <property type="project" value="UniProtKB-EC"/>
</dbReference>
<dbReference type="AlphaFoldDB" id="A0A240ACW6"/>
<dbReference type="EC" id="4.2.1.46" evidence="3"/>
<dbReference type="Pfam" id="PF16363">
    <property type="entry name" value="GDP_Man_Dehyd"/>
    <property type="match status" value="1"/>
</dbReference>
<keyword evidence="3" id="KW-0456">Lyase</keyword>